<protein>
    <submittedName>
        <fullName evidence="1">Uncharacterized protein</fullName>
    </submittedName>
</protein>
<accession>A0A0A9F6D1</accession>
<reference evidence="1" key="2">
    <citation type="journal article" date="2015" name="Data Brief">
        <title>Shoot transcriptome of the giant reed, Arundo donax.</title>
        <authorList>
            <person name="Barrero R.A."/>
            <person name="Guerrero F.D."/>
            <person name="Moolhuijzen P."/>
            <person name="Goolsby J.A."/>
            <person name="Tidwell J."/>
            <person name="Bellgard S.E."/>
            <person name="Bellgard M.I."/>
        </authorList>
    </citation>
    <scope>NUCLEOTIDE SEQUENCE</scope>
    <source>
        <tissue evidence="1">Shoot tissue taken approximately 20 cm above the soil surface</tissue>
    </source>
</reference>
<dbReference type="EMBL" id="GBRH01189984">
    <property type="protein sequence ID" value="JAE07912.1"/>
    <property type="molecule type" value="Transcribed_RNA"/>
</dbReference>
<name>A0A0A9F6D1_ARUDO</name>
<sequence>MFEKIPYLTLEDEPIFYLTLKILSFLYDTKSNFNLVNSSEQ</sequence>
<proteinExistence type="predicted"/>
<reference evidence="1" key="1">
    <citation type="submission" date="2014-09" db="EMBL/GenBank/DDBJ databases">
        <authorList>
            <person name="Magalhaes I.L.F."/>
            <person name="Oliveira U."/>
            <person name="Santos F.R."/>
            <person name="Vidigal T.H.D.A."/>
            <person name="Brescovit A.D."/>
            <person name="Santos A.J."/>
        </authorList>
    </citation>
    <scope>NUCLEOTIDE SEQUENCE</scope>
    <source>
        <tissue evidence="1">Shoot tissue taken approximately 20 cm above the soil surface</tissue>
    </source>
</reference>
<organism evidence="1">
    <name type="scientific">Arundo donax</name>
    <name type="common">Giant reed</name>
    <name type="synonym">Donax arundinaceus</name>
    <dbReference type="NCBI Taxonomy" id="35708"/>
    <lineage>
        <taxon>Eukaryota</taxon>
        <taxon>Viridiplantae</taxon>
        <taxon>Streptophyta</taxon>
        <taxon>Embryophyta</taxon>
        <taxon>Tracheophyta</taxon>
        <taxon>Spermatophyta</taxon>
        <taxon>Magnoliopsida</taxon>
        <taxon>Liliopsida</taxon>
        <taxon>Poales</taxon>
        <taxon>Poaceae</taxon>
        <taxon>PACMAD clade</taxon>
        <taxon>Arundinoideae</taxon>
        <taxon>Arundineae</taxon>
        <taxon>Arundo</taxon>
    </lineage>
</organism>
<dbReference type="AlphaFoldDB" id="A0A0A9F6D1"/>
<evidence type="ECO:0000313" key="1">
    <source>
        <dbReference type="EMBL" id="JAE07912.1"/>
    </source>
</evidence>